<feature type="non-terminal residue" evidence="1">
    <location>
        <position position="1"/>
    </location>
</feature>
<feature type="non-terminal residue" evidence="1">
    <location>
        <position position="93"/>
    </location>
</feature>
<dbReference type="OrthoDB" id="1891406at2759"/>
<evidence type="ECO:0000313" key="1">
    <source>
        <dbReference type="EMBL" id="EPS65350.1"/>
    </source>
</evidence>
<protein>
    <submittedName>
        <fullName evidence="1">Uncharacterized protein</fullName>
    </submittedName>
</protein>
<sequence>NEDASVIWELGQLLDASESLVNSVLNPIFDDKQPAFPSVADRFMGMKAAIVTDKSTVKSLGEMLGFKVLNWNDDIHASHPSSSTSNLLKLLGF</sequence>
<evidence type="ECO:0000313" key="2">
    <source>
        <dbReference type="Proteomes" id="UP000015453"/>
    </source>
</evidence>
<gene>
    <name evidence="1" type="ORF">M569_09429</name>
</gene>
<organism evidence="1 2">
    <name type="scientific">Genlisea aurea</name>
    <dbReference type="NCBI Taxonomy" id="192259"/>
    <lineage>
        <taxon>Eukaryota</taxon>
        <taxon>Viridiplantae</taxon>
        <taxon>Streptophyta</taxon>
        <taxon>Embryophyta</taxon>
        <taxon>Tracheophyta</taxon>
        <taxon>Spermatophyta</taxon>
        <taxon>Magnoliopsida</taxon>
        <taxon>eudicotyledons</taxon>
        <taxon>Gunneridae</taxon>
        <taxon>Pentapetalae</taxon>
        <taxon>asterids</taxon>
        <taxon>lamiids</taxon>
        <taxon>Lamiales</taxon>
        <taxon>Lentibulariaceae</taxon>
        <taxon>Genlisea</taxon>
    </lineage>
</organism>
<dbReference type="AlphaFoldDB" id="S8CEV9"/>
<dbReference type="PANTHER" id="PTHR35506">
    <property type="entry name" value="OS02G0135600 PROTEIN"/>
    <property type="match status" value="1"/>
</dbReference>
<dbReference type="PANTHER" id="PTHR35506:SF1">
    <property type="entry name" value="OS02G0135600 PROTEIN"/>
    <property type="match status" value="1"/>
</dbReference>
<reference evidence="1 2" key="1">
    <citation type="journal article" date="2013" name="BMC Genomics">
        <title>The miniature genome of a carnivorous plant Genlisea aurea contains a low number of genes and short non-coding sequences.</title>
        <authorList>
            <person name="Leushkin E.V."/>
            <person name="Sutormin R.A."/>
            <person name="Nabieva E.R."/>
            <person name="Penin A.A."/>
            <person name="Kondrashov A.S."/>
            <person name="Logacheva M.D."/>
        </authorList>
    </citation>
    <scope>NUCLEOTIDE SEQUENCE [LARGE SCALE GENOMIC DNA]</scope>
</reference>
<keyword evidence="2" id="KW-1185">Reference proteome</keyword>
<comment type="caution">
    <text evidence="1">The sequence shown here is derived from an EMBL/GenBank/DDBJ whole genome shotgun (WGS) entry which is preliminary data.</text>
</comment>
<name>S8CEV9_9LAMI</name>
<dbReference type="EMBL" id="AUSU01004290">
    <property type="protein sequence ID" value="EPS65350.1"/>
    <property type="molecule type" value="Genomic_DNA"/>
</dbReference>
<proteinExistence type="predicted"/>
<dbReference type="Proteomes" id="UP000015453">
    <property type="component" value="Unassembled WGS sequence"/>
</dbReference>
<accession>S8CEV9</accession>